<keyword evidence="10" id="KW-1185">Reference proteome</keyword>
<evidence type="ECO:0000256" key="8">
    <source>
        <dbReference type="SAM" id="Phobius"/>
    </source>
</evidence>
<feature type="region of interest" description="Disordered" evidence="7">
    <location>
        <begin position="398"/>
        <end position="417"/>
    </location>
</feature>
<feature type="transmembrane region" description="Helical" evidence="8">
    <location>
        <begin position="155"/>
        <end position="180"/>
    </location>
</feature>
<evidence type="ECO:0000256" key="2">
    <source>
        <dbReference type="ARBA" id="ARBA00022448"/>
    </source>
</evidence>
<reference evidence="10" key="1">
    <citation type="journal article" date="2019" name="Int. J. Syst. Evol. Microbiol.">
        <title>The Global Catalogue of Microorganisms (GCM) 10K type strain sequencing project: providing services to taxonomists for standard genome sequencing and annotation.</title>
        <authorList>
            <consortium name="The Broad Institute Genomics Platform"/>
            <consortium name="The Broad Institute Genome Sequencing Center for Infectious Disease"/>
            <person name="Wu L."/>
            <person name="Ma J."/>
        </authorList>
    </citation>
    <scope>NUCLEOTIDE SEQUENCE [LARGE SCALE GENOMIC DNA]</scope>
    <source>
        <strain evidence="10">CGMCC 4.7677</strain>
    </source>
</reference>
<dbReference type="PANTHER" id="PTHR23513">
    <property type="entry name" value="INTEGRAL MEMBRANE EFFLUX PROTEIN-RELATED"/>
    <property type="match status" value="1"/>
</dbReference>
<dbReference type="Gene3D" id="1.20.1250.20">
    <property type="entry name" value="MFS general substrate transporter like domains"/>
    <property type="match status" value="1"/>
</dbReference>
<evidence type="ECO:0000256" key="1">
    <source>
        <dbReference type="ARBA" id="ARBA00004651"/>
    </source>
</evidence>
<keyword evidence="2" id="KW-0813">Transport</keyword>
<keyword evidence="6 8" id="KW-0472">Membrane</keyword>
<feature type="transmembrane region" description="Helical" evidence="8">
    <location>
        <begin position="248"/>
        <end position="268"/>
    </location>
</feature>
<evidence type="ECO:0000256" key="6">
    <source>
        <dbReference type="ARBA" id="ARBA00023136"/>
    </source>
</evidence>
<proteinExistence type="predicted"/>
<evidence type="ECO:0000256" key="5">
    <source>
        <dbReference type="ARBA" id="ARBA00022989"/>
    </source>
</evidence>
<comment type="subcellular location">
    <subcellularLocation>
        <location evidence="1">Cell membrane</location>
        <topology evidence="1">Multi-pass membrane protein</topology>
    </subcellularLocation>
</comment>
<dbReference type="InterPro" id="IPR036259">
    <property type="entry name" value="MFS_trans_sf"/>
</dbReference>
<feature type="transmembrane region" description="Helical" evidence="8">
    <location>
        <begin position="213"/>
        <end position="236"/>
    </location>
</feature>
<name>A0ABQ3IIF0_9PSEU</name>
<gene>
    <name evidence="9" type="ORF">GCM10017786_11910</name>
</gene>
<evidence type="ECO:0000256" key="7">
    <source>
        <dbReference type="SAM" id="MobiDB-lite"/>
    </source>
</evidence>
<dbReference type="EMBL" id="BNAU01000001">
    <property type="protein sequence ID" value="GHE82631.1"/>
    <property type="molecule type" value="Genomic_DNA"/>
</dbReference>
<feature type="compositionally biased region" description="Low complexity" evidence="7">
    <location>
        <begin position="404"/>
        <end position="417"/>
    </location>
</feature>
<feature type="transmembrane region" description="Helical" evidence="8">
    <location>
        <begin position="371"/>
        <end position="390"/>
    </location>
</feature>
<feature type="transmembrane region" description="Helical" evidence="8">
    <location>
        <begin position="12"/>
        <end position="37"/>
    </location>
</feature>
<evidence type="ECO:0000313" key="9">
    <source>
        <dbReference type="EMBL" id="GHE82631.1"/>
    </source>
</evidence>
<organism evidence="9 10">
    <name type="scientific">Amycolatopsis deserti</name>
    <dbReference type="NCBI Taxonomy" id="185696"/>
    <lineage>
        <taxon>Bacteria</taxon>
        <taxon>Bacillati</taxon>
        <taxon>Actinomycetota</taxon>
        <taxon>Actinomycetes</taxon>
        <taxon>Pseudonocardiales</taxon>
        <taxon>Pseudonocardiaceae</taxon>
        <taxon>Amycolatopsis</taxon>
    </lineage>
</organism>
<feature type="transmembrane region" description="Helical" evidence="8">
    <location>
        <begin position="43"/>
        <end position="67"/>
    </location>
</feature>
<sequence>MPTPLRNPAFARLWAAGMFAETAEWMLQVALPLHIYALTGSPAATAATMVAGVLPAVALSPLAGVLADRRNRRTLLAAVCAGQAAVAVPLLVTATNLPLIYLVMALQAGLAAVFEPARSALVPVLAPGETTAANGALGAGTCVARLAGSALGGVLLGFAGLGAVVAAYAGALVVAIAVLVPRFAEPRPARRAPALRAWLDGLTDIRRDTRLKLVIVMTALMSAGQGMFVVLFVLFVNGPLGRGEAETGLLRGVQAIGGLAAGLVLATLARNAAPARLFGWGTVAFGVTAALIWNAPAVTTAFGVYIGLFIAVGVPAVVLNTGLLSVVQTISSPESTGRVLSTGFAVQALAQVAGMLGAGALVGPLGLTPLLNLQAALNLVAGALGVVWLVRRMTTVEPCPTSTPPATSTSPTTATRR</sequence>
<protein>
    <submittedName>
        <fullName evidence="9">MFS transporter</fullName>
    </submittedName>
</protein>
<dbReference type="PANTHER" id="PTHR23513:SF6">
    <property type="entry name" value="MAJOR FACILITATOR SUPERFAMILY ASSOCIATED DOMAIN-CONTAINING PROTEIN"/>
    <property type="match status" value="1"/>
</dbReference>
<feature type="transmembrane region" description="Helical" evidence="8">
    <location>
        <begin position="339"/>
        <end position="365"/>
    </location>
</feature>
<dbReference type="RefSeq" id="WP_191243415.1">
    <property type="nucleotide sequence ID" value="NZ_BNAU01000001.1"/>
</dbReference>
<keyword evidence="4 8" id="KW-0812">Transmembrane</keyword>
<dbReference type="Proteomes" id="UP000605897">
    <property type="component" value="Unassembled WGS sequence"/>
</dbReference>
<accession>A0ABQ3IIF0</accession>
<evidence type="ECO:0000256" key="3">
    <source>
        <dbReference type="ARBA" id="ARBA00022475"/>
    </source>
</evidence>
<comment type="caution">
    <text evidence="9">The sequence shown here is derived from an EMBL/GenBank/DDBJ whole genome shotgun (WGS) entry which is preliminary data.</text>
</comment>
<dbReference type="CDD" id="cd06173">
    <property type="entry name" value="MFS_MefA_like"/>
    <property type="match status" value="1"/>
</dbReference>
<keyword evidence="5 8" id="KW-1133">Transmembrane helix</keyword>
<feature type="transmembrane region" description="Helical" evidence="8">
    <location>
        <begin position="277"/>
        <end position="296"/>
    </location>
</feature>
<evidence type="ECO:0000256" key="4">
    <source>
        <dbReference type="ARBA" id="ARBA00022692"/>
    </source>
</evidence>
<dbReference type="InterPro" id="IPR010290">
    <property type="entry name" value="TM_effector"/>
</dbReference>
<keyword evidence="3" id="KW-1003">Cell membrane</keyword>
<evidence type="ECO:0000313" key="10">
    <source>
        <dbReference type="Proteomes" id="UP000605897"/>
    </source>
</evidence>
<feature type="transmembrane region" description="Helical" evidence="8">
    <location>
        <begin position="302"/>
        <end position="327"/>
    </location>
</feature>
<dbReference type="SUPFAM" id="SSF103473">
    <property type="entry name" value="MFS general substrate transporter"/>
    <property type="match status" value="1"/>
</dbReference>
<dbReference type="Pfam" id="PF05977">
    <property type="entry name" value="MFS_3"/>
    <property type="match status" value="1"/>
</dbReference>